<evidence type="ECO:0000256" key="2">
    <source>
        <dbReference type="ARBA" id="ARBA00022980"/>
    </source>
</evidence>
<feature type="compositionally biased region" description="Basic and acidic residues" evidence="4">
    <location>
        <begin position="290"/>
        <end position="299"/>
    </location>
</feature>
<protein>
    <recommendedName>
        <fullName evidence="7">40S ribosomal protein S28</fullName>
    </recommendedName>
</protein>
<dbReference type="EMBL" id="JAGKQM010000019">
    <property type="protein sequence ID" value="KAH0856557.1"/>
    <property type="molecule type" value="Genomic_DNA"/>
</dbReference>
<feature type="compositionally biased region" description="Polar residues" evidence="4">
    <location>
        <begin position="305"/>
        <end position="327"/>
    </location>
</feature>
<dbReference type="InterPro" id="IPR000289">
    <property type="entry name" value="Ribosomal_eS28"/>
</dbReference>
<dbReference type="PROSITE" id="PS00961">
    <property type="entry name" value="RIBOSOMAL_S28E"/>
    <property type="match status" value="1"/>
</dbReference>
<dbReference type="HAMAP" id="MF_00292">
    <property type="entry name" value="Ribosomal_eS28"/>
    <property type="match status" value="1"/>
</dbReference>
<proteinExistence type="inferred from homology"/>
<dbReference type="InterPro" id="IPR028626">
    <property type="entry name" value="Ribosomal_eS28_CS"/>
</dbReference>
<dbReference type="PANTHER" id="PTHR33334">
    <property type="entry name" value="PROTEIN LNK1"/>
    <property type="match status" value="1"/>
</dbReference>
<evidence type="ECO:0000256" key="3">
    <source>
        <dbReference type="ARBA" id="ARBA00023274"/>
    </source>
</evidence>
<dbReference type="Proteomes" id="UP000824890">
    <property type="component" value="Unassembled WGS sequence"/>
</dbReference>
<evidence type="ECO:0008006" key="7">
    <source>
        <dbReference type="Google" id="ProtNLM"/>
    </source>
</evidence>
<evidence type="ECO:0000313" key="5">
    <source>
        <dbReference type="EMBL" id="KAH0856557.1"/>
    </source>
</evidence>
<keyword evidence="3" id="KW-0687">Ribonucleoprotein</keyword>
<comment type="caution">
    <text evidence="5">The sequence shown here is derived from an EMBL/GenBank/DDBJ whole genome shotgun (WGS) entry which is preliminary data.</text>
</comment>
<dbReference type="PANTHER" id="PTHR33334:SF8">
    <property type="entry name" value="PROTEIN LNK1"/>
    <property type="match status" value="1"/>
</dbReference>
<reference evidence="5 6" key="1">
    <citation type="submission" date="2021-05" db="EMBL/GenBank/DDBJ databases">
        <title>Genome Assembly of Synthetic Allotetraploid Brassica napus Reveals Homoeologous Exchanges between Subgenomes.</title>
        <authorList>
            <person name="Davis J.T."/>
        </authorList>
    </citation>
    <scope>NUCLEOTIDE SEQUENCE [LARGE SCALE GENOMIC DNA]</scope>
    <source>
        <strain evidence="6">cv. Da-Ae</strain>
        <tissue evidence="5">Seedling</tissue>
    </source>
</reference>
<feature type="region of interest" description="Disordered" evidence="4">
    <location>
        <begin position="257"/>
        <end position="330"/>
    </location>
</feature>
<evidence type="ECO:0000313" key="6">
    <source>
        <dbReference type="Proteomes" id="UP000824890"/>
    </source>
</evidence>
<keyword evidence="2" id="KW-0689">Ribosomal protein</keyword>
<accession>A0ABQ7XMS5</accession>
<dbReference type="Pfam" id="PF01200">
    <property type="entry name" value="Ribosomal_S28e"/>
    <property type="match status" value="1"/>
</dbReference>
<feature type="compositionally biased region" description="Polar residues" evidence="4">
    <location>
        <begin position="265"/>
        <end position="283"/>
    </location>
</feature>
<dbReference type="SUPFAM" id="SSF50249">
    <property type="entry name" value="Nucleic acid-binding proteins"/>
    <property type="match status" value="1"/>
</dbReference>
<gene>
    <name evidence="5" type="ORF">HID58_084818</name>
</gene>
<sequence>MLGRNPWPEKKSSGDAGSGEDDQDMAWEDTKISDHGFTATHDGVCNNLSLNNNILDDGDKESDDFLYGWGHTGNFEDMDNMLRSCDSTFGLDSLSNEDGLGWFSSAQPNEDTEAAMTDDIKPDTMLGNQRTLMLQVEDFLNNSECYHGVEDLLNNSECNRALGNSSENVYDTSLQKKDMLMLVDEANLGKKQTDHLHHLDGKSDGYSENSFTLQHSGISSERMDANQYYPPSVFQKPGVPYSDFNCDQISACESNSGIKSEIKPNPSSASDESYTSNQEQSIEILQGPTIDDRCRKGFEKGANLQPGQDSPPSFAASTRKSSKTNPMVFSDSAPIQKFGLEDDHRKAAAKLEPANRQESSCVSSLVDDISLEATSFRQLQQVIEQLDVRTKLCIRDSLYRLGKSAEQRHICMNPNGGNRRVKDAGSHLETGETDKYVGFMDIEADTNPIDSQIMTFSLINLIQWFLSPILLEHPPLPSTGLFIAPLTCGASLDPYFVDLVESKQRKEDRMDSQIKHAVVVKVMGRTGSRGQVTQVRVKFTDSDRFIMRNVKGPVREGDILTLLESEREARRLR</sequence>
<feature type="region of interest" description="Disordered" evidence="4">
    <location>
        <begin position="1"/>
        <end position="23"/>
    </location>
</feature>
<evidence type="ECO:0000256" key="4">
    <source>
        <dbReference type="SAM" id="MobiDB-lite"/>
    </source>
</evidence>
<dbReference type="InterPro" id="IPR012340">
    <property type="entry name" value="NA-bd_OB-fold"/>
</dbReference>
<evidence type="ECO:0000256" key="1">
    <source>
        <dbReference type="ARBA" id="ARBA00005943"/>
    </source>
</evidence>
<organism evidence="5 6">
    <name type="scientific">Brassica napus</name>
    <name type="common">Rape</name>
    <dbReference type="NCBI Taxonomy" id="3708"/>
    <lineage>
        <taxon>Eukaryota</taxon>
        <taxon>Viridiplantae</taxon>
        <taxon>Streptophyta</taxon>
        <taxon>Embryophyta</taxon>
        <taxon>Tracheophyta</taxon>
        <taxon>Spermatophyta</taxon>
        <taxon>Magnoliopsida</taxon>
        <taxon>eudicotyledons</taxon>
        <taxon>Gunneridae</taxon>
        <taxon>Pentapetalae</taxon>
        <taxon>rosids</taxon>
        <taxon>malvids</taxon>
        <taxon>Brassicales</taxon>
        <taxon>Brassicaceae</taxon>
        <taxon>Brassiceae</taxon>
        <taxon>Brassica</taxon>
    </lineage>
</organism>
<dbReference type="InterPro" id="IPR039928">
    <property type="entry name" value="LNK"/>
</dbReference>
<dbReference type="CDD" id="cd04457">
    <property type="entry name" value="S1_S28E"/>
    <property type="match status" value="1"/>
</dbReference>
<comment type="similarity">
    <text evidence="1">Belongs to the eukaryotic ribosomal protein eS28 family.</text>
</comment>
<keyword evidence="6" id="KW-1185">Reference proteome</keyword>
<name>A0ABQ7XMS5_BRANA</name>
<dbReference type="Gene3D" id="2.40.50.140">
    <property type="entry name" value="Nucleic acid-binding proteins"/>
    <property type="match status" value="1"/>
</dbReference>